<evidence type="ECO:0000313" key="11">
    <source>
        <dbReference type="Proteomes" id="UP000087171"/>
    </source>
</evidence>
<keyword evidence="5" id="KW-0278">Fertilization</keyword>
<evidence type="ECO:0000256" key="4">
    <source>
        <dbReference type="ARBA" id="ARBA00022729"/>
    </source>
</evidence>
<evidence type="ECO:0000259" key="10">
    <source>
        <dbReference type="Pfam" id="PF05617"/>
    </source>
</evidence>
<feature type="chain" id="PRO_5010164368" evidence="9">
    <location>
        <begin position="22"/>
        <end position="130"/>
    </location>
</feature>
<comment type="similarity">
    <text evidence="8">Belongs to the plant egg cell-secreted peptide family.</text>
</comment>
<name>A0A1S2YE40_CICAR</name>
<dbReference type="GO" id="GO:2000008">
    <property type="term" value="P:regulation of protein localization to cell surface"/>
    <property type="evidence" value="ECO:0007669"/>
    <property type="project" value="UniProtKB-ARBA"/>
</dbReference>
<comment type="function">
    <text evidence="7">Involved in the regulation of gamete interactions during the double fertilization and to prevent multiple-pollen tube attraction; mediates the redistribution of the gamete fusogen HAP2/GCS1 to the cell surface after secretion upon sperm arrival.</text>
</comment>
<keyword evidence="11" id="KW-1185">Reference proteome</keyword>
<dbReference type="InterPro" id="IPR044711">
    <property type="entry name" value="EC11-15"/>
</dbReference>
<dbReference type="GeneID" id="101501614"/>
<dbReference type="AlphaFoldDB" id="A0A1S2YE40"/>
<dbReference type="GO" id="GO:0005576">
    <property type="term" value="C:extracellular region"/>
    <property type="evidence" value="ECO:0007669"/>
    <property type="project" value="UniProtKB-SubCell"/>
</dbReference>
<dbReference type="PANTHER" id="PTHR35293:SF1">
    <property type="entry name" value="EGG CELL-SECRETED PROTEIN 1.5"/>
    <property type="match status" value="1"/>
</dbReference>
<feature type="signal peptide" evidence="9">
    <location>
        <begin position="1"/>
        <end position="21"/>
    </location>
</feature>
<accession>A0A1S2YE40</accession>
<evidence type="ECO:0000256" key="3">
    <source>
        <dbReference type="ARBA" id="ARBA00022525"/>
    </source>
</evidence>
<dbReference type="STRING" id="3827.A0A1S2YE40"/>
<dbReference type="GO" id="GO:0031410">
    <property type="term" value="C:cytoplasmic vesicle"/>
    <property type="evidence" value="ECO:0007669"/>
    <property type="project" value="UniProtKB-SubCell"/>
</dbReference>
<dbReference type="Proteomes" id="UP000087171">
    <property type="component" value="Chromosome Ca5"/>
</dbReference>
<organism evidence="11 12">
    <name type="scientific">Cicer arietinum</name>
    <name type="common">Chickpea</name>
    <name type="synonym">Garbanzo</name>
    <dbReference type="NCBI Taxonomy" id="3827"/>
    <lineage>
        <taxon>Eukaryota</taxon>
        <taxon>Viridiplantae</taxon>
        <taxon>Streptophyta</taxon>
        <taxon>Embryophyta</taxon>
        <taxon>Tracheophyta</taxon>
        <taxon>Spermatophyta</taxon>
        <taxon>Magnoliopsida</taxon>
        <taxon>eudicotyledons</taxon>
        <taxon>Gunneridae</taxon>
        <taxon>Pentapetalae</taxon>
        <taxon>rosids</taxon>
        <taxon>fabids</taxon>
        <taxon>Fabales</taxon>
        <taxon>Fabaceae</taxon>
        <taxon>Papilionoideae</taxon>
        <taxon>50 kb inversion clade</taxon>
        <taxon>NPAAA clade</taxon>
        <taxon>Hologalegina</taxon>
        <taxon>IRL clade</taxon>
        <taxon>Cicereae</taxon>
        <taxon>Cicer</taxon>
    </lineage>
</organism>
<dbReference type="KEGG" id="cam:101501614"/>
<keyword evidence="3" id="KW-0964">Secreted</keyword>
<dbReference type="eggNOG" id="ENOG502S3PF">
    <property type="taxonomic scope" value="Eukaryota"/>
</dbReference>
<dbReference type="Pfam" id="PF05617">
    <property type="entry name" value="Prolamin_like"/>
    <property type="match status" value="1"/>
</dbReference>
<dbReference type="RefSeq" id="XP_004503062.1">
    <property type="nucleotide sequence ID" value="XM_004503005.2"/>
</dbReference>
<evidence type="ECO:0000256" key="9">
    <source>
        <dbReference type="SAM" id="SignalP"/>
    </source>
</evidence>
<evidence type="ECO:0000256" key="2">
    <source>
        <dbReference type="ARBA" id="ARBA00004613"/>
    </source>
</evidence>
<evidence type="ECO:0000256" key="6">
    <source>
        <dbReference type="ARBA" id="ARBA00023329"/>
    </source>
</evidence>
<dbReference type="PANTHER" id="PTHR35293">
    <property type="entry name" value="EGG CELL-SECRETED PROTEIN 1.5"/>
    <property type="match status" value="1"/>
</dbReference>
<evidence type="ECO:0000256" key="1">
    <source>
        <dbReference type="ARBA" id="ARBA00004541"/>
    </source>
</evidence>
<feature type="domain" description="Prolamin-like" evidence="10">
    <location>
        <begin position="41"/>
        <end position="105"/>
    </location>
</feature>
<proteinExistence type="inferred from homology"/>
<dbReference type="InterPro" id="IPR008502">
    <property type="entry name" value="Prolamin-like"/>
</dbReference>
<dbReference type="GO" id="GO:0080155">
    <property type="term" value="P:regulation of double fertilization forming a zygote and endosperm"/>
    <property type="evidence" value="ECO:0007669"/>
    <property type="project" value="UniProtKB-ARBA"/>
</dbReference>
<evidence type="ECO:0000256" key="8">
    <source>
        <dbReference type="ARBA" id="ARBA00034484"/>
    </source>
</evidence>
<dbReference type="PaxDb" id="3827-XP_004503062.1"/>
<comment type="subcellular location">
    <subcellularLocation>
        <location evidence="1">Cytoplasmic vesicle</location>
    </subcellularLocation>
    <subcellularLocation>
        <location evidence="2">Secreted</location>
    </subcellularLocation>
</comment>
<dbReference type="GO" id="GO:0009567">
    <property type="term" value="P:double fertilization forming a zygote and endosperm"/>
    <property type="evidence" value="ECO:0007669"/>
    <property type="project" value="InterPro"/>
</dbReference>
<evidence type="ECO:0000256" key="7">
    <source>
        <dbReference type="ARBA" id="ARBA00034457"/>
    </source>
</evidence>
<evidence type="ECO:0000256" key="5">
    <source>
        <dbReference type="ARBA" id="ARBA00023279"/>
    </source>
</evidence>
<keyword evidence="4 9" id="KW-0732">Signal</keyword>
<gene>
    <name evidence="12" type="primary">LOC101501614</name>
</gene>
<reference evidence="12" key="2">
    <citation type="submission" date="2025-08" db="UniProtKB">
        <authorList>
            <consortium name="RefSeq"/>
        </authorList>
    </citation>
    <scope>IDENTIFICATION</scope>
    <source>
        <tissue evidence="12">Etiolated seedlings</tissue>
    </source>
</reference>
<evidence type="ECO:0000313" key="12">
    <source>
        <dbReference type="RefSeq" id="XP_004503062.1"/>
    </source>
</evidence>
<protein>
    <submittedName>
        <fullName evidence="12">Egg cell-secreted protein 1.3-like</fullName>
    </submittedName>
</protein>
<sequence length="130" mass="14141">MAKAIILKLFVILSLSTMVMARPISSTTTLATRLFVGENNKCWETMFELQHCTGEIVLFFLNGETKLGSGCCNALLTIAHQCWPNMLTSLGLTPEEAELLRGYCDGIASVNKSLPPFVTVNALGPIMSND</sequence>
<keyword evidence="6" id="KW-0968">Cytoplasmic vesicle</keyword>
<reference evidence="11" key="1">
    <citation type="journal article" date="2013" name="Nat. Biotechnol.">
        <title>Draft genome sequence of chickpea (Cicer arietinum) provides a resource for trait improvement.</title>
        <authorList>
            <person name="Varshney R.K."/>
            <person name="Song C."/>
            <person name="Saxena R.K."/>
            <person name="Azam S."/>
            <person name="Yu S."/>
            <person name="Sharpe A.G."/>
            <person name="Cannon S."/>
            <person name="Baek J."/>
            <person name="Rosen B.D."/>
            <person name="Tar'an B."/>
            <person name="Millan T."/>
            <person name="Zhang X."/>
            <person name="Ramsay L.D."/>
            <person name="Iwata A."/>
            <person name="Wang Y."/>
            <person name="Nelson W."/>
            <person name="Farmer A.D."/>
            <person name="Gaur P.M."/>
            <person name="Soderlund C."/>
            <person name="Penmetsa R.V."/>
            <person name="Xu C."/>
            <person name="Bharti A.K."/>
            <person name="He W."/>
            <person name="Winter P."/>
            <person name="Zhao S."/>
            <person name="Hane J.K."/>
            <person name="Carrasquilla-Garcia N."/>
            <person name="Condie J.A."/>
            <person name="Upadhyaya H.D."/>
            <person name="Luo M.C."/>
            <person name="Thudi M."/>
            <person name="Gowda C.L."/>
            <person name="Singh N.P."/>
            <person name="Lichtenzveig J."/>
            <person name="Gali K.K."/>
            <person name="Rubio J."/>
            <person name="Nadarajan N."/>
            <person name="Dolezel J."/>
            <person name="Bansal K.C."/>
            <person name="Xu X."/>
            <person name="Edwards D."/>
            <person name="Zhang G."/>
            <person name="Kahl G."/>
            <person name="Gil J."/>
            <person name="Singh K.B."/>
            <person name="Datta S.K."/>
            <person name="Jackson S.A."/>
            <person name="Wang J."/>
            <person name="Cook D.R."/>
        </authorList>
    </citation>
    <scope>NUCLEOTIDE SEQUENCE [LARGE SCALE GENOMIC DNA]</scope>
    <source>
        <strain evidence="11">cv. CDC Frontier</strain>
    </source>
</reference>
<dbReference type="OrthoDB" id="782765at2759"/>